<dbReference type="Pfam" id="PF24986">
    <property type="entry name" value="PRC_RimM"/>
    <property type="match status" value="1"/>
</dbReference>
<protein>
    <recommendedName>
        <fullName evidence="5">Ribosome maturation factor RimM</fullName>
    </recommendedName>
</protein>
<keyword evidence="9" id="KW-1185">Reference proteome</keyword>
<dbReference type="InterPro" id="IPR002676">
    <property type="entry name" value="RimM_N"/>
</dbReference>
<comment type="subunit">
    <text evidence="5">Binds ribosomal protein uS19.</text>
</comment>
<dbReference type="RefSeq" id="WP_377301919.1">
    <property type="nucleotide sequence ID" value="NZ_JBHRTI010000003.1"/>
</dbReference>
<comment type="subcellular location">
    <subcellularLocation>
        <location evidence="5">Cytoplasm</location>
    </subcellularLocation>
</comment>
<dbReference type="Pfam" id="PF01782">
    <property type="entry name" value="RimM"/>
    <property type="match status" value="1"/>
</dbReference>
<feature type="domain" description="RimM N-terminal" evidence="6">
    <location>
        <begin position="14"/>
        <end position="98"/>
    </location>
</feature>
<dbReference type="SUPFAM" id="SSF50447">
    <property type="entry name" value="Translation proteins"/>
    <property type="match status" value="1"/>
</dbReference>
<sequence length="188" mass="20861">MSVAEQASDQRVLVGHIRGAFGIKGWVNIQPYSDDPVGLLKIKRWTLTNPASRSAPAQVVEVEQAKLHVDTVVAKLKDCPDRNAAEALQGREVWVEKASLPKAGMNEFYWVDLIGCRVVNESDFELGTVSAVDDNGVHAVLSVRREVLEEGKGETSRLHLIPFVDAYVGKVDIDARLIRVDWQDDWAD</sequence>
<evidence type="ECO:0000256" key="1">
    <source>
        <dbReference type="ARBA" id="ARBA00022490"/>
    </source>
</evidence>
<evidence type="ECO:0000259" key="7">
    <source>
        <dbReference type="Pfam" id="PF24986"/>
    </source>
</evidence>
<dbReference type="NCBIfam" id="TIGR02273">
    <property type="entry name" value="16S_RimM"/>
    <property type="match status" value="1"/>
</dbReference>
<comment type="similarity">
    <text evidence="5">Belongs to the RimM family.</text>
</comment>
<dbReference type="Proteomes" id="UP001595556">
    <property type="component" value="Unassembled WGS sequence"/>
</dbReference>
<comment type="caution">
    <text evidence="8">The sequence shown here is derived from an EMBL/GenBank/DDBJ whole genome shotgun (WGS) entry which is preliminary data.</text>
</comment>
<evidence type="ECO:0000256" key="3">
    <source>
        <dbReference type="ARBA" id="ARBA00022552"/>
    </source>
</evidence>
<comment type="function">
    <text evidence="5">An accessory protein needed during the final step in the assembly of 30S ribosomal subunit, possibly for assembly of the head region. Essential for efficient processing of 16S rRNA. May be needed both before and after RbfA during the maturation of 16S rRNA. It has affinity for free ribosomal 30S subunits but not for 70S ribosomes.</text>
</comment>
<evidence type="ECO:0000259" key="6">
    <source>
        <dbReference type="Pfam" id="PF01782"/>
    </source>
</evidence>
<dbReference type="PANTHER" id="PTHR33692:SF1">
    <property type="entry name" value="RIBOSOME MATURATION FACTOR RIMM"/>
    <property type="match status" value="1"/>
</dbReference>
<keyword evidence="4 5" id="KW-0143">Chaperone</keyword>
<reference evidence="9" key="1">
    <citation type="journal article" date="2019" name="Int. J. Syst. Evol. Microbiol.">
        <title>The Global Catalogue of Microorganisms (GCM) 10K type strain sequencing project: providing services to taxonomists for standard genome sequencing and annotation.</title>
        <authorList>
            <consortium name="The Broad Institute Genomics Platform"/>
            <consortium name="The Broad Institute Genome Sequencing Center for Infectious Disease"/>
            <person name="Wu L."/>
            <person name="Ma J."/>
        </authorList>
    </citation>
    <scope>NUCLEOTIDE SEQUENCE [LARGE SCALE GENOMIC DNA]</scope>
    <source>
        <strain evidence="9">KCTC 52168</strain>
    </source>
</reference>
<dbReference type="Gene3D" id="2.40.30.60">
    <property type="entry name" value="RimM"/>
    <property type="match status" value="1"/>
</dbReference>
<dbReference type="PANTHER" id="PTHR33692">
    <property type="entry name" value="RIBOSOME MATURATION FACTOR RIMM"/>
    <property type="match status" value="1"/>
</dbReference>
<dbReference type="EMBL" id="JBHRTI010000003">
    <property type="protein sequence ID" value="MFC3147144.1"/>
    <property type="molecule type" value="Genomic_DNA"/>
</dbReference>
<feature type="domain" description="Ribosome maturation factor RimM PRC barrel" evidence="7">
    <location>
        <begin position="110"/>
        <end position="186"/>
    </location>
</feature>
<dbReference type="InterPro" id="IPR011961">
    <property type="entry name" value="RimM"/>
</dbReference>
<dbReference type="Gene3D" id="2.30.30.240">
    <property type="entry name" value="PRC-barrel domain"/>
    <property type="match status" value="1"/>
</dbReference>
<keyword evidence="3 5" id="KW-0698">rRNA processing</keyword>
<evidence type="ECO:0000256" key="2">
    <source>
        <dbReference type="ARBA" id="ARBA00022517"/>
    </source>
</evidence>
<dbReference type="InterPro" id="IPR036976">
    <property type="entry name" value="RimM_N_sf"/>
</dbReference>
<dbReference type="InterPro" id="IPR056792">
    <property type="entry name" value="PRC_RimM"/>
</dbReference>
<comment type="domain">
    <text evidence="5">The PRC barrel domain binds ribosomal protein uS19.</text>
</comment>
<organism evidence="8 9">
    <name type="scientific">Piscinibacterium candidicorallinum</name>
    <dbReference type="NCBI Taxonomy" id="1793872"/>
    <lineage>
        <taxon>Bacteria</taxon>
        <taxon>Pseudomonadati</taxon>
        <taxon>Pseudomonadota</taxon>
        <taxon>Betaproteobacteria</taxon>
        <taxon>Burkholderiales</taxon>
        <taxon>Piscinibacterium</taxon>
    </lineage>
</organism>
<dbReference type="InterPro" id="IPR011033">
    <property type="entry name" value="PRC_barrel-like_sf"/>
</dbReference>
<name>A0ABV7H3X0_9BURK</name>
<keyword evidence="2 5" id="KW-0690">Ribosome biogenesis</keyword>
<evidence type="ECO:0000313" key="8">
    <source>
        <dbReference type="EMBL" id="MFC3147144.1"/>
    </source>
</evidence>
<gene>
    <name evidence="5 8" type="primary">rimM</name>
    <name evidence="8" type="ORF">ACFOEN_05750</name>
</gene>
<evidence type="ECO:0000256" key="5">
    <source>
        <dbReference type="HAMAP-Rule" id="MF_00014"/>
    </source>
</evidence>
<keyword evidence="1 5" id="KW-0963">Cytoplasm</keyword>
<accession>A0ABV7H3X0</accession>
<dbReference type="HAMAP" id="MF_00014">
    <property type="entry name" value="Ribosome_mat_RimM"/>
    <property type="match status" value="1"/>
</dbReference>
<dbReference type="SUPFAM" id="SSF50346">
    <property type="entry name" value="PRC-barrel domain"/>
    <property type="match status" value="1"/>
</dbReference>
<proteinExistence type="inferred from homology"/>
<evidence type="ECO:0000256" key="4">
    <source>
        <dbReference type="ARBA" id="ARBA00023186"/>
    </source>
</evidence>
<evidence type="ECO:0000313" key="9">
    <source>
        <dbReference type="Proteomes" id="UP001595556"/>
    </source>
</evidence>
<dbReference type="InterPro" id="IPR009000">
    <property type="entry name" value="Transl_B-barrel_sf"/>
</dbReference>